<evidence type="ECO:0000259" key="2">
    <source>
        <dbReference type="Pfam" id="PF03527"/>
    </source>
</evidence>
<feature type="region of interest" description="Disordered" evidence="1">
    <location>
        <begin position="1"/>
        <end position="34"/>
    </location>
</feature>
<evidence type="ECO:0000256" key="1">
    <source>
        <dbReference type="SAM" id="MobiDB-lite"/>
    </source>
</evidence>
<dbReference type="Pfam" id="PF15657">
    <property type="entry name" value="Tox-HNH-EHHH"/>
    <property type="match status" value="1"/>
</dbReference>
<organism evidence="4 5">
    <name type="scientific">Actinacidiphila acididurans</name>
    <dbReference type="NCBI Taxonomy" id="2784346"/>
    <lineage>
        <taxon>Bacteria</taxon>
        <taxon>Bacillati</taxon>
        <taxon>Actinomycetota</taxon>
        <taxon>Actinomycetes</taxon>
        <taxon>Kitasatosporales</taxon>
        <taxon>Streptomycetaceae</taxon>
        <taxon>Actinacidiphila</taxon>
    </lineage>
</organism>
<feature type="domain" description="RHS protein conserved region" evidence="2">
    <location>
        <begin position="72"/>
        <end position="103"/>
    </location>
</feature>
<keyword evidence="5" id="KW-1185">Reference proteome</keyword>
<dbReference type="Pfam" id="PF03527">
    <property type="entry name" value="RHS"/>
    <property type="match status" value="1"/>
</dbReference>
<dbReference type="RefSeq" id="WP_205357888.1">
    <property type="nucleotide sequence ID" value="NZ_JADKYB010000007.1"/>
</dbReference>
<dbReference type="InterPro" id="IPR001826">
    <property type="entry name" value="RHS"/>
</dbReference>
<reference evidence="4 5" key="1">
    <citation type="submission" date="2021-01" db="EMBL/GenBank/DDBJ databases">
        <title>Streptomyces acididurans sp. nov., isolated from a peat swamp forest soil.</title>
        <authorList>
            <person name="Chantavorakit T."/>
            <person name="Duangmal K."/>
        </authorList>
    </citation>
    <scope>NUCLEOTIDE SEQUENCE [LARGE SCALE GENOMIC DNA]</scope>
    <source>
        <strain evidence="4 5">KK5PA1</strain>
    </source>
</reference>
<dbReference type="InterPro" id="IPR028048">
    <property type="entry name" value="Tox-HNH-EHHH"/>
</dbReference>
<feature type="region of interest" description="Disordered" evidence="1">
    <location>
        <begin position="155"/>
        <end position="174"/>
    </location>
</feature>
<evidence type="ECO:0000313" key="4">
    <source>
        <dbReference type="EMBL" id="MBM9506042.1"/>
    </source>
</evidence>
<gene>
    <name evidence="4" type="ORF">ITX44_16065</name>
</gene>
<feature type="region of interest" description="Disordered" evidence="1">
    <location>
        <begin position="100"/>
        <end position="121"/>
    </location>
</feature>
<name>A0ABS2TRT0_9ACTN</name>
<dbReference type="Proteomes" id="UP000749040">
    <property type="component" value="Unassembled WGS sequence"/>
</dbReference>
<sequence>MSGDGTHMTEWTDFTWDGPDLAEQTAHSPHLPGPYSLTWDRQGYHPIAQSERLAPPDSQQDDIDRRLFAIITDLVGTPTHLLNPEGTTVWEARTTLWGNTTDSRRGTTSTPLRFPGQYYDPEFGKDPRAGWGRYYHYDTPHGSRVVAEHTSDPRAPYPHFHAGRAPEGEPRDVNMQGRPYKQILPKHHLHYTQGGCHGGD</sequence>
<feature type="compositionally biased region" description="Polar residues" evidence="1">
    <location>
        <begin position="100"/>
        <end position="111"/>
    </location>
</feature>
<proteinExistence type="predicted"/>
<dbReference type="EMBL" id="JADKYB010000007">
    <property type="protein sequence ID" value="MBM9506042.1"/>
    <property type="molecule type" value="Genomic_DNA"/>
</dbReference>
<protein>
    <submittedName>
        <fullName evidence="4">RHS domain-containing protein</fullName>
    </submittedName>
</protein>
<comment type="caution">
    <text evidence="4">The sequence shown here is derived from an EMBL/GenBank/DDBJ whole genome shotgun (WGS) entry which is preliminary data.</text>
</comment>
<evidence type="ECO:0000313" key="5">
    <source>
        <dbReference type="Proteomes" id="UP000749040"/>
    </source>
</evidence>
<evidence type="ECO:0000259" key="3">
    <source>
        <dbReference type="Pfam" id="PF15657"/>
    </source>
</evidence>
<feature type="domain" description="HNH/Endo VII superfamily nuclease toxins" evidence="3">
    <location>
        <begin position="128"/>
        <end position="178"/>
    </location>
</feature>
<accession>A0ABS2TRT0</accession>
<dbReference type="Gene3D" id="2.180.10.10">
    <property type="entry name" value="RHS repeat-associated core"/>
    <property type="match status" value="1"/>
</dbReference>